<feature type="compositionally biased region" description="Polar residues" evidence="1">
    <location>
        <begin position="39"/>
        <end position="56"/>
    </location>
</feature>
<sequence>MTALVSLYALSCLLPDDQNEDFFMLLLSDLEIRLKPPTRSCQTGRNALPTFSTDTPSYDRHPRPMENKHGHRILPLWSQ</sequence>
<evidence type="ECO:0000256" key="1">
    <source>
        <dbReference type="SAM" id="MobiDB-lite"/>
    </source>
</evidence>
<keyword evidence="3" id="KW-1185">Reference proteome</keyword>
<protein>
    <submittedName>
        <fullName evidence="2">Uncharacterized protein</fullName>
    </submittedName>
</protein>
<proteinExistence type="predicted"/>
<name>A0A6G1KIS5_9PLEO</name>
<gene>
    <name evidence="2" type="ORF">K504DRAFT_464388</name>
</gene>
<organism evidence="2 3">
    <name type="scientific">Pleomassaria siparia CBS 279.74</name>
    <dbReference type="NCBI Taxonomy" id="1314801"/>
    <lineage>
        <taxon>Eukaryota</taxon>
        <taxon>Fungi</taxon>
        <taxon>Dikarya</taxon>
        <taxon>Ascomycota</taxon>
        <taxon>Pezizomycotina</taxon>
        <taxon>Dothideomycetes</taxon>
        <taxon>Pleosporomycetidae</taxon>
        <taxon>Pleosporales</taxon>
        <taxon>Pleomassariaceae</taxon>
        <taxon>Pleomassaria</taxon>
    </lineage>
</organism>
<accession>A0A6G1KIS5</accession>
<feature type="compositionally biased region" description="Basic and acidic residues" evidence="1">
    <location>
        <begin position="57"/>
        <end position="68"/>
    </location>
</feature>
<evidence type="ECO:0000313" key="3">
    <source>
        <dbReference type="Proteomes" id="UP000799428"/>
    </source>
</evidence>
<dbReference type="EMBL" id="MU005766">
    <property type="protein sequence ID" value="KAF2712301.1"/>
    <property type="molecule type" value="Genomic_DNA"/>
</dbReference>
<reference evidence="2" key="1">
    <citation type="journal article" date="2020" name="Stud. Mycol.">
        <title>101 Dothideomycetes genomes: a test case for predicting lifestyles and emergence of pathogens.</title>
        <authorList>
            <person name="Haridas S."/>
            <person name="Albert R."/>
            <person name="Binder M."/>
            <person name="Bloem J."/>
            <person name="Labutti K."/>
            <person name="Salamov A."/>
            <person name="Andreopoulos B."/>
            <person name="Baker S."/>
            <person name="Barry K."/>
            <person name="Bills G."/>
            <person name="Bluhm B."/>
            <person name="Cannon C."/>
            <person name="Castanera R."/>
            <person name="Culley D."/>
            <person name="Daum C."/>
            <person name="Ezra D."/>
            <person name="Gonzalez J."/>
            <person name="Henrissat B."/>
            <person name="Kuo A."/>
            <person name="Liang C."/>
            <person name="Lipzen A."/>
            <person name="Lutzoni F."/>
            <person name="Magnuson J."/>
            <person name="Mondo S."/>
            <person name="Nolan M."/>
            <person name="Ohm R."/>
            <person name="Pangilinan J."/>
            <person name="Park H.-J."/>
            <person name="Ramirez L."/>
            <person name="Alfaro M."/>
            <person name="Sun H."/>
            <person name="Tritt A."/>
            <person name="Yoshinaga Y."/>
            <person name="Zwiers L.-H."/>
            <person name="Turgeon B."/>
            <person name="Goodwin S."/>
            <person name="Spatafora J."/>
            <person name="Crous P."/>
            <person name="Grigoriev I."/>
        </authorList>
    </citation>
    <scope>NUCLEOTIDE SEQUENCE</scope>
    <source>
        <strain evidence="2">CBS 279.74</strain>
    </source>
</reference>
<dbReference type="Proteomes" id="UP000799428">
    <property type="component" value="Unassembled WGS sequence"/>
</dbReference>
<feature type="region of interest" description="Disordered" evidence="1">
    <location>
        <begin position="38"/>
        <end position="79"/>
    </location>
</feature>
<dbReference type="AlphaFoldDB" id="A0A6G1KIS5"/>
<evidence type="ECO:0000313" key="2">
    <source>
        <dbReference type="EMBL" id="KAF2712301.1"/>
    </source>
</evidence>